<dbReference type="Proteomes" id="UP000821845">
    <property type="component" value="Chromosome 8"/>
</dbReference>
<name>A0ACB7RPT8_HYAAI</name>
<organism evidence="1 2">
    <name type="scientific">Hyalomma asiaticum</name>
    <name type="common">Tick</name>
    <dbReference type="NCBI Taxonomy" id="266040"/>
    <lineage>
        <taxon>Eukaryota</taxon>
        <taxon>Metazoa</taxon>
        <taxon>Ecdysozoa</taxon>
        <taxon>Arthropoda</taxon>
        <taxon>Chelicerata</taxon>
        <taxon>Arachnida</taxon>
        <taxon>Acari</taxon>
        <taxon>Parasitiformes</taxon>
        <taxon>Ixodida</taxon>
        <taxon>Ixodoidea</taxon>
        <taxon>Ixodidae</taxon>
        <taxon>Hyalomminae</taxon>
        <taxon>Hyalomma</taxon>
    </lineage>
</organism>
<reference evidence="1" key="1">
    <citation type="submission" date="2020-05" db="EMBL/GenBank/DDBJ databases">
        <title>Large-scale comparative analyses of tick genomes elucidate their genetic diversity and vector capacities.</title>
        <authorList>
            <person name="Jia N."/>
            <person name="Wang J."/>
            <person name="Shi W."/>
            <person name="Du L."/>
            <person name="Sun Y."/>
            <person name="Zhan W."/>
            <person name="Jiang J."/>
            <person name="Wang Q."/>
            <person name="Zhang B."/>
            <person name="Ji P."/>
            <person name="Sakyi L.B."/>
            <person name="Cui X."/>
            <person name="Yuan T."/>
            <person name="Jiang B."/>
            <person name="Yang W."/>
            <person name="Lam T.T.-Y."/>
            <person name="Chang Q."/>
            <person name="Ding S."/>
            <person name="Wang X."/>
            <person name="Zhu J."/>
            <person name="Ruan X."/>
            <person name="Zhao L."/>
            <person name="Wei J."/>
            <person name="Que T."/>
            <person name="Du C."/>
            <person name="Cheng J."/>
            <person name="Dai P."/>
            <person name="Han X."/>
            <person name="Huang E."/>
            <person name="Gao Y."/>
            <person name="Liu J."/>
            <person name="Shao H."/>
            <person name="Ye R."/>
            <person name="Li L."/>
            <person name="Wei W."/>
            <person name="Wang X."/>
            <person name="Wang C."/>
            <person name="Yang T."/>
            <person name="Huo Q."/>
            <person name="Li W."/>
            <person name="Guo W."/>
            <person name="Chen H."/>
            <person name="Zhou L."/>
            <person name="Ni X."/>
            <person name="Tian J."/>
            <person name="Zhou Y."/>
            <person name="Sheng Y."/>
            <person name="Liu T."/>
            <person name="Pan Y."/>
            <person name="Xia L."/>
            <person name="Li J."/>
            <person name="Zhao F."/>
            <person name="Cao W."/>
        </authorList>
    </citation>
    <scope>NUCLEOTIDE SEQUENCE</scope>
    <source>
        <strain evidence="1">Hyas-2018</strain>
    </source>
</reference>
<evidence type="ECO:0000313" key="2">
    <source>
        <dbReference type="Proteomes" id="UP000821845"/>
    </source>
</evidence>
<comment type="caution">
    <text evidence="1">The sequence shown here is derived from an EMBL/GenBank/DDBJ whole genome shotgun (WGS) entry which is preliminary data.</text>
</comment>
<protein>
    <submittedName>
        <fullName evidence="1">Uncharacterized protein</fullName>
    </submittedName>
</protein>
<gene>
    <name evidence="1" type="ORF">HPB50_005153</name>
</gene>
<proteinExistence type="predicted"/>
<accession>A0ACB7RPT8</accession>
<keyword evidence="2" id="KW-1185">Reference proteome</keyword>
<dbReference type="EMBL" id="CM023488">
    <property type="protein sequence ID" value="KAH6923691.1"/>
    <property type="molecule type" value="Genomic_DNA"/>
</dbReference>
<evidence type="ECO:0000313" key="1">
    <source>
        <dbReference type="EMBL" id="KAH6923691.1"/>
    </source>
</evidence>
<sequence length="436" mass="49966">MDAASLNMGKPVQIVSIGQDRTVELNTKELERILLSPKVKDKAVAVVSIIGAFRKGKSFLLNFLLRYLRSRDKFNWMGDEDTPLSGFSWSTGTDPNTQGILLWDEVFLVPTPSGEELAVLLMDTQGAFDSKSSADETANIFALSILTSSVQIYNISQNIQEDNLQHLQLVVEYGNLAQKGTNERPFQKLVFLIRDWQFPDEAAYGAKGGHELLTKFMSTRGNQHNANRQLRQHLSSCFSSIDCFLMPYTGKVYVNVFKDSKQPRVATILQATEQESNREAKEKAKLYYLDQMNKEITVLFNSFCYKQKLADLDEKERLITAYFKDCDEKLKALNEKESEFYKQMEALSSKCDDLSEKKKEFDNEREQLMLRTKELQEQHEAVKEKRKKLEEEREKLVSDARKRMLGYRNSVPFSFASLGGTFPALSSSWYCSRSCH</sequence>